<keyword evidence="5" id="KW-0560">Oxidoreductase</keyword>
<dbReference type="Proteomes" id="UP001149165">
    <property type="component" value="Unassembled WGS sequence"/>
</dbReference>
<sequence length="427" mass="47692">MGFENKRIAIVGGGLGGMSFLNASLYAGLKNVQLYEQAPQFGEVGAGVNITSNANRVLDAFGLQESMTAKSSRQLPCYMEYHNYKDGEYLGHIDEFSYPPARLLHRAHLLDSLKERVPKSSLNLGKHLASVDRNEGNSAAPYTLHFEDGSTADADIVIGCDGIKSNVRRDMGFSDSPNYSGQVVYRGFVEYKDLPQETADLLRKTVNFRGPKRHVLVLPIGNKETQTDRAAVIGFMSEPLEAWDSESWMSRSDIDSLQEHVRDWCPQVQDIITGLRKGSPDGKMLKQALYVRDPLDHWYEMKKDQKDAGIILLGDSAHSTLPHQGQGTCMAIESGIALATILRHWKNDNLQEAFAFYQALRKPRTDKVTQTSSEAGKLASSDSPDQMTQNFNPEALGERMKWIMEYNVLEDLKVKGAEVLDFHDSRL</sequence>
<dbReference type="PRINTS" id="PR00420">
    <property type="entry name" value="RNGMNOXGNASE"/>
</dbReference>
<organism evidence="9 10">
    <name type="scientific">Penicillium angulare</name>
    <dbReference type="NCBI Taxonomy" id="116970"/>
    <lineage>
        <taxon>Eukaryota</taxon>
        <taxon>Fungi</taxon>
        <taxon>Dikarya</taxon>
        <taxon>Ascomycota</taxon>
        <taxon>Pezizomycotina</taxon>
        <taxon>Eurotiomycetes</taxon>
        <taxon>Eurotiomycetidae</taxon>
        <taxon>Eurotiales</taxon>
        <taxon>Aspergillaceae</taxon>
        <taxon>Penicillium</taxon>
    </lineage>
</organism>
<evidence type="ECO:0000256" key="6">
    <source>
        <dbReference type="ARBA" id="ARBA00023033"/>
    </source>
</evidence>
<dbReference type="InterPro" id="IPR036188">
    <property type="entry name" value="FAD/NAD-bd_sf"/>
</dbReference>
<accession>A0A9W9G736</accession>
<dbReference type="InterPro" id="IPR002938">
    <property type="entry name" value="FAD-bd"/>
</dbReference>
<dbReference type="GO" id="GO:0071949">
    <property type="term" value="F:FAD binding"/>
    <property type="evidence" value="ECO:0007669"/>
    <property type="project" value="InterPro"/>
</dbReference>
<comment type="caution">
    <text evidence="9">The sequence shown here is derived from an EMBL/GenBank/DDBJ whole genome shotgun (WGS) entry which is preliminary data.</text>
</comment>
<evidence type="ECO:0000256" key="4">
    <source>
        <dbReference type="ARBA" id="ARBA00022827"/>
    </source>
</evidence>
<evidence type="ECO:0000256" key="3">
    <source>
        <dbReference type="ARBA" id="ARBA00022630"/>
    </source>
</evidence>
<dbReference type="EMBL" id="JAPQKH010000002">
    <property type="protein sequence ID" value="KAJ5113379.1"/>
    <property type="molecule type" value="Genomic_DNA"/>
</dbReference>
<dbReference type="Pfam" id="PF01494">
    <property type="entry name" value="FAD_binding_3"/>
    <property type="match status" value="1"/>
</dbReference>
<dbReference type="SUPFAM" id="SSF54373">
    <property type="entry name" value="FAD-linked reductases, C-terminal domain"/>
    <property type="match status" value="1"/>
</dbReference>
<dbReference type="AlphaFoldDB" id="A0A9W9G736"/>
<keyword evidence="3" id="KW-0285">Flavoprotein</keyword>
<dbReference type="Gene3D" id="3.50.50.60">
    <property type="entry name" value="FAD/NAD(P)-binding domain"/>
    <property type="match status" value="1"/>
</dbReference>
<proteinExistence type="inferred from homology"/>
<reference evidence="9" key="1">
    <citation type="submission" date="2022-11" db="EMBL/GenBank/DDBJ databases">
        <authorList>
            <person name="Petersen C."/>
        </authorList>
    </citation>
    <scope>NUCLEOTIDE SEQUENCE</scope>
    <source>
        <strain evidence="9">IBT 30069</strain>
    </source>
</reference>
<protein>
    <recommendedName>
        <fullName evidence="8">FAD-binding domain-containing protein</fullName>
    </recommendedName>
</protein>
<keyword evidence="10" id="KW-1185">Reference proteome</keyword>
<evidence type="ECO:0000256" key="2">
    <source>
        <dbReference type="ARBA" id="ARBA00007992"/>
    </source>
</evidence>
<feature type="domain" description="FAD-binding" evidence="8">
    <location>
        <begin position="8"/>
        <end position="371"/>
    </location>
</feature>
<evidence type="ECO:0000259" key="8">
    <source>
        <dbReference type="Pfam" id="PF01494"/>
    </source>
</evidence>
<feature type="region of interest" description="Disordered" evidence="7">
    <location>
        <begin position="366"/>
        <end position="391"/>
    </location>
</feature>
<name>A0A9W9G736_9EURO</name>
<comment type="cofactor">
    <cofactor evidence="1">
        <name>FAD</name>
        <dbReference type="ChEBI" id="CHEBI:57692"/>
    </cofactor>
</comment>
<dbReference type="PANTHER" id="PTHR13789">
    <property type="entry name" value="MONOOXYGENASE"/>
    <property type="match status" value="1"/>
</dbReference>
<gene>
    <name evidence="9" type="ORF">N7456_001913</name>
</gene>
<dbReference type="InterPro" id="IPR050493">
    <property type="entry name" value="FAD-dep_Monooxygenase_BioMet"/>
</dbReference>
<evidence type="ECO:0000313" key="9">
    <source>
        <dbReference type="EMBL" id="KAJ5113379.1"/>
    </source>
</evidence>
<dbReference type="SUPFAM" id="SSF51905">
    <property type="entry name" value="FAD/NAD(P)-binding domain"/>
    <property type="match status" value="1"/>
</dbReference>
<dbReference type="GO" id="GO:0004497">
    <property type="term" value="F:monooxygenase activity"/>
    <property type="evidence" value="ECO:0007669"/>
    <property type="project" value="UniProtKB-KW"/>
</dbReference>
<evidence type="ECO:0000256" key="1">
    <source>
        <dbReference type="ARBA" id="ARBA00001974"/>
    </source>
</evidence>
<reference evidence="9" key="2">
    <citation type="journal article" date="2023" name="IMA Fungus">
        <title>Comparative genomic study of the Penicillium genus elucidates a diverse pangenome and 15 lateral gene transfer events.</title>
        <authorList>
            <person name="Petersen C."/>
            <person name="Sorensen T."/>
            <person name="Nielsen M.R."/>
            <person name="Sondergaard T.E."/>
            <person name="Sorensen J.L."/>
            <person name="Fitzpatrick D.A."/>
            <person name="Frisvad J.C."/>
            <person name="Nielsen K.L."/>
        </authorList>
    </citation>
    <scope>NUCLEOTIDE SEQUENCE</scope>
    <source>
        <strain evidence="9">IBT 30069</strain>
    </source>
</reference>
<evidence type="ECO:0000256" key="5">
    <source>
        <dbReference type="ARBA" id="ARBA00023002"/>
    </source>
</evidence>
<evidence type="ECO:0000313" key="10">
    <source>
        <dbReference type="Proteomes" id="UP001149165"/>
    </source>
</evidence>
<keyword evidence="4" id="KW-0274">FAD</keyword>
<dbReference type="OrthoDB" id="5428495at2759"/>
<comment type="similarity">
    <text evidence="2">Belongs to the paxM FAD-dependent monooxygenase family.</text>
</comment>
<keyword evidence="6" id="KW-0503">Monooxygenase</keyword>
<feature type="compositionally biased region" description="Polar residues" evidence="7">
    <location>
        <begin position="368"/>
        <end position="391"/>
    </location>
</feature>
<evidence type="ECO:0000256" key="7">
    <source>
        <dbReference type="SAM" id="MobiDB-lite"/>
    </source>
</evidence>
<dbReference type="PANTHER" id="PTHR13789:SF318">
    <property type="entry name" value="GERANYLGERANYL DIPHOSPHATE REDUCTASE"/>
    <property type="match status" value="1"/>
</dbReference>